<evidence type="ECO:0008006" key="3">
    <source>
        <dbReference type="Google" id="ProtNLM"/>
    </source>
</evidence>
<name>Q11GE4_CHESB</name>
<keyword evidence="1" id="KW-0812">Transmembrane</keyword>
<proteinExistence type="predicted"/>
<feature type="transmembrane region" description="Helical" evidence="1">
    <location>
        <begin position="32"/>
        <end position="52"/>
    </location>
</feature>
<dbReference type="STRING" id="266779.Meso_2139"/>
<evidence type="ECO:0000313" key="2">
    <source>
        <dbReference type="EMBL" id="ABG63531.1"/>
    </source>
</evidence>
<dbReference type="HOGENOM" id="CLU_169622_1_0_5"/>
<accession>Q11GE4</accession>
<evidence type="ECO:0000256" key="1">
    <source>
        <dbReference type="SAM" id="Phobius"/>
    </source>
</evidence>
<feature type="transmembrane region" description="Helical" evidence="1">
    <location>
        <begin position="6"/>
        <end position="25"/>
    </location>
</feature>
<dbReference type="AlphaFoldDB" id="Q11GE4"/>
<dbReference type="EMBL" id="CP000390">
    <property type="protein sequence ID" value="ABG63531.1"/>
    <property type="molecule type" value="Genomic_DNA"/>
</dbReference>
<reference evidence="2" key="1">
    <citation type="submission" date="2006-06" db="EMBL/GenBank/DDBJ databases">
        <title>Complete sequence of chromosome of Chelativorans sp. BNC1.</title>
        <authorList>
            <consortium name="US DOE Joint Genome Institute"/>
            <person name="Copeland A."/>
            <person name="Lucas S."/>
            <person name="Lapidus A."/>
            <person name="Barry K."/>
            <person name="Detter J.C."/>
            <person name="Glavina del Rio T."/>
            <person name="Hammon N."/>
            <person name="Israni S."/>
            <person name="Dalin E."/>
            <person name="Tice H."/>
            <person name="Pitluck S."/>
            <person name="Chertkov O."/>
            <person name="Brettin T."/>
            <person name="Bruce D."/>
            <person name="Han C."/>
            <person name="Tapia R."/>
            <person name="Gilna P."/>
            <person name="Schmutz J."/>
            <person name="Larimer F."/>
            <person name="Land M."/>
            <person name="Hauser L."/>
            <person name="Kyrpides N."/>
            <person name="Mikhailova N."/>
            <person name="Richardson P."/>
        </authorList>
    </citation>
    <scope>NUCLEOTIDE SEQUENCE</scope>
    <source>
        <strain evidence="2">BNC1</strain>
    </source>
</reference>
<feature type="transmembrane region" description="Helical" evidence="1">
    <location>
        <begin position="64"/>
        <end position="85"/>
    </location>
</feature>
<dbReference type="OrthoDB" id="8031061at2"/>
<keyword evidence="1" id="KW-1133">Transmembrane helix</keyword>
<dbReference type="KEGG" id="mes:Meso_2139"/>
<gene>
    <name evidence="2" type="ordered locus">Meso_2139</name>
</gene>
<protein>
    <recommendedName>
        <fullName evidence="3">DNA methyltransferase</fullName>
    </recommendedName>
</protein>
<sequence>MEAFVPILVQAISGIVAGEAVSAAFKKAAMSQLPIIISGIVGGVGGGALLSGVGGDAGALSGTLAHVVGGGAGGAILTAVVGAVMNSMKKA</sequence>
<keyword evidence="1" id="KW-0472">Membrane</keyword>
<organism evidence="2">
    <name type="scientific">Chelativorans sp. (strain BNC1)</name>
    <dbReference type="NCBI Taxonomy" id="266779"/>
    <lineage>
        <taxon>Bacteria</taxon>
        <taxon>Pseudomonadati</taxon>
        <taxon>Pseudomonadota</taxon>
        <taxon>Alphaproteobacteria</taxon>
        <taxon>Hyphomicrobiales</taxon>
        <taxon>Phyllobacteriaceae</taxon>
        <taxon>Chelativorans</taxon>
    </lineage>
</organism>